<name>A0A371JCA2_9FIRM</name>
<protein>
    <submittedName>
        <fullName evidence="1">Uncharacterized protein</fullName>
    </submittedName>
</protein>
<dbReference type="EMBL" id="NOKA02000041">
    <property type="protein sequence ID" value="RDY30296.1"/>
    <property type="molecule type" value="Genomic_DNA"/>
</dbReference>
<reference evidence="1 2" key="1">
    <citation type="journal article" date="2017" name="Genome Announc.">
        <title>Draft Genome Sequence of a Sporulating and Motile Strain of Lachnotalea glycerini Isolated from Water in Quebec City, Canada.</title>
        <authorList>
            <person name="Maheux A.F."/>
            <person name="Boudreau D.K."/>
            <person name="Berube E."/>
            <person name="Boissinot M."/>
            <person name="Raymond F."/>
            <person name="Brodeur S."/>
            <person name="Corbeil J."/>
            <person name="Isabel S."/>
            <person name="Omar R.F."/>
            <person name="Bergeron M.G."/>
        </authorList>
    </citation>
    <scope>NUCLEOTIDE SEQUENCE [LARGE SCALE GENOMIC DNA]</scope>
    <source>
        <strain evidence="1 2">CCRI-19302</strain>
    </source>
</reference>
<dbReference type="RefSeq" id="WP_094376315.1">
    <property type="nucleotide sequence ID" value="NZ_NOKA02000041.1"/>
</dbReference>
<comment type="caution">
    <text evidence="1">The sequence shown here is derived from an EMBL/GenBank/DDBJ whole genome shotgun (WGS) entry which is preliminary data.</text>
</comment>
<dbReference type="AlphaFoldDB" id="A0A371JCA2"/>
<evidence type="ECO:0000313" key="2">
    <source>
        <dbReference type="Proteomes" id="UP000216411"/>
    </source>
</evidence>
<accession>A0A371JCA2</accession>
<organism evidence="1 2">
    <name type="scientific">Lachnotalea glycerini</name>
    <dbReference type="NCBI Taxonomy" id="1763509"/>
    <lineage>
        <taxon>Bacteria</taxon>
        <taxon>Bacillati</taxon>
        <taxon>Bacillota</taxon>
        <taxon>Clostridia</taxon>
        <taxon>Lachnospirales</taxon>
        <taxon>Lachnospiraceae</taxon>
        <taxon>Lachnotalea</taxon>
    </lineage>
</organism>
<sequence>MSVIAKAQIVTDKKILKRGDNLHDLSTNEKRILINQGFAYSDEEFDSIIEDGLDVNESFILSEAELKKMKKKADIVEYGKNFGLELSEDLSKEELILAVLNFVEENAAE</sequence>
<proteinExistence type="predicted"/>
<gene>
    <name evidence="1" type="ORF">CG710_015285</name>
</gene>
<evidence type="ECO:0000313" key="1">
    <source>
        <dbReference type="EMBL" id="RDY30296.1"/>
    </source>
</evidence>
<dbReference type="Proteomes" id="UP000216411">
    <property type="component" value="Unassembled WGS sequence"/>
</dbReference>
<keyword evidence="2" id="KW-1185">Reference proteome</keyword>